<dbReference type="SUPFAM" id="SSF52087">
    <property type="entry name" value="CRAL/TRIO domain"/>
    <property type="match status" value="1"/>
</dbReference>
<dbReference type="GO" id="GO:1902936">
    <property type="term" value="F:phosphatidylinositol bisphosphate binding"/>
    <property type="evidence" value="ECO:0007669"/>
    <property type="project" value="TreeGrafter"/>
</dbReference>
<dbReference type="Gene3D" id="3.40.525.10">
    <property type="entry name" value="CRAL-TRIO lipid binding domain"/>
    <property type="match status" value="1"/>
</dbReference>
<proteinExistence type="predicted"/>
<name>A0A8K0DFM3_IGNLU</name>
<dbReference type="InterPro" id="IPR036865">
    <property type="entry name" value="CRAL-TRIO_dom_sf"/>
</dbReference>
<evidence type="ECO:0000313" key="2">
    <source>
        <dbReference type="EMBL" id="KAF2902373.1"/>
    </source>
</evidence>
<comment type="caution">
    <text evidence="2">The sequence shown here is derived from an EMBL/GenBank/DDBJ whole genome shotgun (WGS) entry which is preliminary data.</text>
</comment>
<evidence type="ECO:0000259" key="1">
    <source>
        <dbReference type="Pfam" id="PF00650"/>
    </source>
</evidence>
<dbReference type="EMBL" id="VTPC01001321">
    <property type="protein sequence ID" value="KAF2902373.1"/>
    <property type="molecule type" value="Genomic_DNA"/>
</dbReference>
<dbReference type="SUPFAM" id="SSF46938">
    <property type="entry name" value="CRAL/TRIO N-terminal domain"/>
    <property type="match status" value="1"/>
</dbReference>
<dbReference type="Pfam" id="PF00650">
    <property type="entry name" value="CRAL_TRIO"/>
    <property type="match status" value="1"/>
</dbReference>
<dbReference type="PANTHER" id="PTHR10174:SF213">
    <property type="entry name" value="CRAL-TRIO DOMAIN-CONTAINING PROTEIN"/>
    <property type="match status" value="1"/>
</dbReference>
<feature type="domain" description="CRAL-TRIO" evidence="1">
    <location>
        <begin position="100"/>
        <end position="211"/>
    </location>
</feature>
<dbReference type="Proteomes" id="UP000801492">
    <property type="component" value="Unassembled WGS sequence"/>
</dbReference>
<evidence type="ECO:0000313" key="3">
    <source>
        <dbReference type="Proteomes" id="UP000801492"/>
    </source>
</evidence>
<reference evidence="2" key="1">
    <citation type="submission" date="2019-08" db="EMBL/GenBank/DDBJ databases">
        <title>The genome of the North American firefly Photinus pyralis.</title>
        <authorList>
            <consortium name="Photinus pyralis genome working group"/>
            <person name="Fallon T.R."/>
            <person name="Sander Lower S.E."/>
            <person name="Weng J.-K."/>
        </authorList>
    </citation>
    <scope>NUCLEOTIDE SEQUENCE</scope>
    <source>
        <strain evidence="2">TRF0915ILg1</strain>
        <tissue evidence="2">Whole body</tissue>
    </source>
</reference>
<dbReference type="OrthoDB" id="6432525at2759"/>
<sequence length="218" mass="26138">MEDYQASFDIEKEYLKNADLKREDVKLLREWIENQSKYPEISDFKLLLFIHSCYYDVERTKSTINSYYELRANWPEVFRNRNPSILPLKPHLDVVVKWPLKQKTSEGYRIMYLKIVDNDYTKYDFNQQQKMFYNVVDLYLRTVANCEGFVLILDASGVTWGHLTKFGIFQSRKLMTYLQEAFPIRLKAVHLINVNPIVDKLFFIARIFMIKELYELVS</sequence>
<accession>A0A8K0DFM3</accession>
<dbReference type="PANTHER" id="PTHR10174">
    <property type="entry name" value="ALPHA-TOCOPHEROL TRANSFER PROTEIN-RELATED"/>
    <property type="match status" value="1"/>
</dbReference>
<dbReference type="CDD" id="cd00170">
    <property type="entry name" value="SEC14"/>
    <property type="match status" value="1"/>
</dbReference>
<dbReference type="InterPro" id="IPR036273">
    <property type="entry name" value="CRAL/TRIO_N_dom_sf"/>
</dbReference>
<dbReference type="GO" id="GO:0016020">
    <property type="term" value="C:membrane"/>
    <property type="evidence" value="ECO:0007669"/>
    <property type="project" value="TreeGrafter"/>
</dbReference>
<dbReference type="InterPro" id="IPR001251">
    <property type="entry name" value="CRAL-TRIO_dom"/>
</dbReference>
<protein>
    <recommendedName>
        <fullName evidence="1">CRAL-TRIO domain-containing protein</fullName>
    </recommendedName>
</protein>
<keyword evidence="3" id="KW-1185">Reference proteome</keyword>
<gene>
    <name evidence="2" type="ORF">ILUMI_03819</name>
</gene>
<dbReference type="AlphaFoldDB" id="A0A8K0DFM3"/>
<organism evidence="2 3">
    <name type="scientific">Ignelater luminosus</name>
    <name type="common">Cucubano</name>
    <name type="synonym">Pyrophorus luminosus</name>
    <dbReference type="NCBI Taxonomy" id="2038154"/>
    <lineage>
        <taxon>Eukaryota</taxon>
        <taxon>Metazoa</taxon>
        <taxon>Ecdysozoa</taxon>
        <taxon>Arthropoda</taxon>
        <taxon>Hexapoda</taxon>
        <taxon>Insecta</taxon>
        <taxon>Pterygota</taxon>
        <taxon>Neoptera</taxon>
        <taxon>Endopterygota</taxon>
        <taxon>Coleoptera</taxon>
        <taxon>Polyphaga</taxon>
        <taxon>Elateriformia</taxon>
        <taxon>Elateroidea</taxon>
        <taxon>Elateridae</taxon>
        <taxon>Agrypninae</taxon>
        <taxon>Pyrophorini</taxon>
        <taxon>Ignelater</taxon>
    </lineage>
</organism>